<dbReference type="AlphaFoldDB" id="A0A348W860"/>
<accession>A0A348W860</accession>
<dbReference type="EMBL" id="DMVW01000029">
    <property type="protein sequence ID" value="HAR50722.1"/>
    <property type="molecule type" value="Genomic_DNA"/>
</dbReference>
<comment type="caution">
    <text evidence="2">The sequence shown here is derived from an EMBL/GenBank/DDBJ whole genome shotgun (WGS) entry which is preliminary data.</text>
</comment>
<evidence type="ECO:0000256" key="1">
    <source>
        <dbReference type="SAM" id="Phobius"/>
    </source>
</evidence>
<keyword evidence="1" id="KW-0472">Membrane</keyword>
<name>A0A348W860_9RHOB</name>
<evidence type="ECO:0000313" key="2">
    <source>
        <dbReference type="EMBL" id="HAR50722.1"/>
    </source>
</evidence>
<keyword evidence="1" id="KW-1133">Transmembrane helix</keyword>
<dbReference type="Proteomes" id="UP000264719">
    <property type="component" value="Unassembled WGS sequence"/>
</dbReference>
<proteinExistence type="predicted"/>
<evidence type="ECO:0000313" key="3">
    <source>
        <dbReference type="Proteomes" id="UP000264719"/>
    </source>
</evidence>
<sequence length="78" mass="8580">MWRHIASNALTFFVVITFLLGGVILWGQSTYHAEGPLDEPICLRVPSGSNMRKVSLQLEKDGAVTHPALLRIGADYAE</sequence>
<feature type="transmembrane region" description="Helical" evidence="1">
    <location>
        <begin position="6"/>
        <end position="27"/>
    </location>
</feature>
<reference evidence="2 3" key="1">
    <citation type="journal article" date="2018" name="Nat. Biotechnol.">
        <title>A standardized bacterial taxonomy based on genome phylogeny substantially revises the tree of life.</title>
        <authorList>
            <person name="Parks D.H."/>
            <person name="Chuvochina M."/>
            <person name="Waite D.W."/>
            <person name="Rinke C."/>
            <person name="Skarshewski A."/>
            <person name="Chaumeil P.A."/>
            <person name="Hugenholtz P."/>
        </authorList>
    </citation>
    <scope>NUCLEOTIDE SEQUENCE [LARGE SCALE GENOMIC DNA]</scope>
    <source>
        <strain evidence="2">UBA9169</strain>
    </source>
</reference>
<gene>
    <name evidence="2" type="ORF">DCS45_02445</name>
</gene>
<protein>
    <submittedName>
        <fullName evidence="2">Branched-chain alpha-keto acid dehydrogenase subunit E2</fullName>
    </submittedName>
</protein>
<keyword evidence="1" id="KW-0812">Transmembrane</keyword>
<organism evidence="2 3">
    <name type="scientific">Roseovarius nubinhibens</name>
    <dbReference type="NCBI Taxonomy" id="314263"/>
    <lineage>
        <taxon>Bacteria</taxon>
        <taxon>Pseudomonadati</taxon>
        <taxon>Pseudomonadota</taxon>
        <taxon>Alphaproteobacteria</taxon>
        <taxon>Rhodobacterales</taxon>
        <taxon>Roseobacteraceae</taxon>
        <taxon>Roseovarius</taxon>
    </lineage>
</organism>
<feature type="non-terminal residue" evidence="2">
    <location>
        <position position="78"/>
    </location>
</feature>